<comment type="caution">
    <text evidence="1">The sequence shown here is derived from an EMBL/GenBank/DDBJ whole genome shotgun (WGS) entry which is preliminary data.</text>
</comment>
<dbReference type="RefSeq" id="WP_188652217.1">
    <property type="nucleotide sequence ID" value="NZ_BMIN01000004.1"/>
</dbReference>
<sequence length="94" mass="11120">MKKFKWICSYEGDRQLFERRKGLLQRLDREESKDEDVALFELVETEKALVEGYIHRLCLPEHVERAVKTAVKDAPEIYSEYLDLAIADVYKEVI</sequence>
<dbReference type="EMBL" id="BMIN01000004">
    <property type="protein sequence ID" value="GGD07839.1"/>
    <property type="molecule type" value="Genomic_DNA"/>
</dbReference>
<name>A0ABQ1PYR0_9BACI</name>
<evidence type="ECO:0000313" key="2">
    <source>
        <dbReference type="Proteomes" id="UP000642571"/>
    </source>
</evidence>
<reference evidence="2" key="1">
    <citation type="journal article" date="2019" name="Int. J. Syst. Evol. Microbiol.">
        <title>The Global Catalogue of Microorganisms (GCM) 10K type strain sequencing project: providing services to taxonomists for standard genome sequencing and annotation.</title>
        <authorList>
            <consortium name="The Broad Institute Genomics Platform"/>
            <consortium name="The Broad Institute Genome Sequencing Center for Infectious Disease"/>
            <person name="Wu L."/>
            <person name="Ma J."/>
        </authorList>
    </citation>
    <scope>NUCLEOTIDE SEQUENCE [LARGE SCALE GENOMIC DNA]</scope>
    <source>
        <strain evidence="2">CGMCC 1.15353</strain>
    </source>
</reference>
<evidence type="ECO:0000313" key="1">
    <source>
        <dbReference type="EMBL" id="GGD07839.1"/>
    </source>
</evidence>
<proteinExistence type="predicted"/>
<dbReference type="Proteomes" id="UP000642571">
    <property type="component" value="Unassembled WGS sequence"/>
</dbReference>
<gene>
    <name evidence="1" type="ORF">GCM10011389_14210</name>
</gene>
<accession>A0ABQ1PYR0</accession>
<keyword evidence="2" id="KW-1185">Reference proteome</keyword>
<protein>
    <submittedName>
        <fullName evidence="1">Uncharacterized protein</fullName>
    </submittedName>
</protein>
<organism evidence="1 2">
    <name type="scientific">Pontibacillus salipaludis</name>
    <dbReference type="NCBI Taxonomy" id="1697394"/>
    <lineage>
        <taxon>Bacteria</taxon>
        <taxon>Bacillati</taxon>
        <taxon>Bacillota</taxon>
        <taxon>Bacilli</taxon>
        <taxon>Bacillales</taxon>
        <taxon>Bacillaceae</taxon>
        <taxon>Pontibacillus</taxon>
    </lineage>
</organism>